<organism evidence="1">
    <name type="scientific">marine sediment metagenome</name>
    <dbReference type="NCBI Taxonomy" id="412755"/>
    <lineage>
        <taxon>unclassified sequences</taxon>
        <taxon>metagenomes</taxon>
        <taxon>ecological metagenomes</taxon>
    </lineage>
</organism>
<sequence>MPLPKYSKIYLVSVGGNHRGEYRVTQRPDDGIGKPAVCQFFGNRYAGKDKTMGTLVITEKLWRDWYKAYKKSDFLPGMYHAKDAADRMVRENENILYGCPMCVTVFSDLEEAQTHADGEFKKVFEQFGFEREYEKLETYDFVMDSYKRRLKSLQARVNFGK</sequence>
<feature type="non-terminal residue" evidence="1">
    <location>
        <position position="161"/>
    </location>
</feature>
<dbReference type="EMBL" id="LAZR01007847">
    <property type="protein sequence ID" value="KKM82548.1"/>
    <property type="molecule type" value="Genomic_DNA"/>
</dbReference>
<accession>A0A0F9KKR8</accession>
<comment type="caution">
    <text evidence="1">The sequence shown here is derived from an EMBL/GenBank/DDBJ whole genome shotgun (WGS) entry which is preliminary data.</text>
</comment>
<dbReference type="AlphaFoldDB" id="A0A0F9KKR8"/>
<evidence type="ECO:0000313" key="1">
    <source>
        <dbReference type="EMBL" id="KKM82548.1"/>
    </source>
</evidence>
<name>A0A0F9KKR8_9ZZZZ</name>
<protein>
    <submittedName>
        <fullName evidence="1">Uncharacterized protein</fullName>
    </submittedName>
</protein>
<reference evidence="1" key="1">
    <citation type="journal article" date="2015" name="Nature">
        <title>Complex archaea that bridge the gap between prokaryotes and eukaryotes.</title>
        <authorList>
            <person name="Spang A."/>
            <person name="Saw J.H."/>
            <person name="Jorgensen S.L."/>
            <person name="Zaremba-Niedzwiedzka K."/>
            <person name="Martijn J."/>
            <person name="Lind A.E."/>
            <person name="van Eijk R."/>
            <person name="Schleper C."/>
            <person name="Guy L."/>
            <person name="Ettema T.J."/>
        </authorList>
    </citation>
    <scope>NUCLEOTIDE SEQUENCE</scope>
</reference>
<proteinExistence type="predicted"/>
<gene>
    <name evidence="1" type="ORF">LCGC14_1318520</name>
</gene>